<comment type="caution">
    <text evidence="7">The sequence shown here is derived from an EMBL/GenBank/DDBJ whole genome shotgun (WGS) entry which is preliminary data.</text>
</comment>
<protein>
    <submittedName>
        <fullName evidence="7">AcrR family transcriptional regulator</fullName>
    </submittedName>
</protein>
<dbReference type="PANTHER" id="PTHR30055:SF175">
    <property type="entry name" value="HTH-TYPE TRANSCRIPTIONAL REPRESSOR KSTR2"/>
    <property type="match status" value="1"/>
</dbReference>
<dbReference type="Proteomes" id="UP000582231">
    <property type="component" value="Unassembled WGS sequence"/>
</dbReference>
<reference evidence="7 8" key="1">
    <citation type="submission" date="2020-07" db="EMBL/GenBank/DDBJ databases">
        <title>Sequencing the genomes of 1000 actinobacteria strains.</title>
        <authorList>
            <person name="Klenk H.-P."/>
        </authorList>
    </citation>
    <scope>NUCLEOTIDE SEQUENCE [LARGE SCALE GENOMIC DNA]</scope>
    <source>
        <strain evidence="7 8">DSM 19082</strain>
    </source>
</reference>
<dbReference type="SUPFAM" id="SSF48498">
    <property type="entry name" value="Tetracyclin repressor-like, C-terminal domain"/>
    <property type="match status" value="1"/>
</dbReference>
<evidence type="ECO:0000259" key="6">
    <source>
        <dbReference type="PROSITE" id="PS50977"/>
    </source>
</evidence>
<name>A0A852RDY1_9ACTN</name>
<dbReference type="Gene3D" id="1.10.357.10">
    <property type="entry name" value="Tetracycline Repressor, domain 2"/>
    <property type="match status" value="1"/>
</dbReference>
<keyword evidence="8" id="KW-1185">Reference proteome</keyword>
<evidence type="ECO:0000313" key="8">
    <source>
        <dbReference type="Proteomes" id="UP000582231"/>
    </source>
</evidence>
<dbReference type="InterPro" id="IPR023772">
    <property type="entry name" value="DNA-bd_HTH_TetR-type_CS"/>
</dbReference>
<dbReference type="PROSITE" id="PS01081">
    <property type="entry name" value="HTH_TETR_1"/>
    <property type="match status" value="1"/>
</dbReference>
<dbReference type="GO" id="GO:0003700">
    <property type="term" value="F:DNA-binding transcription factor activity"/>
    <property type="evidence" value="ECO:0007669"/>
    <property type="project" value="TreeGrafter"/>
</dbReference>
<dbReference type="GO" id="GO:0000976">
    <property type="term" value="F:transcription cis-regulatory region binding"/>
    <property type="evidence" value="ECO:0007669"/>
    <property type="project" value="TreeGrafter"/>
</dbReference>
<keyword evidence="1" id="KW-0678">Repressor</keyword>
<dbReference type="AlphaFoldDB" id="A0A852RDY1"/>
<evidence type="ECO:0000313" key="7">
    <source>
        <dbReference type="EMBL" id="NYD31791.1"/>
    </source>
</evidence>
<dbReference type="InterPro" id="IPR009057">
    <property type="entry name" value="Homeodomain-like_sf"/>
</dbReference>
<evidence type="ECO:0000256" key="3">
    <source>
        <dbReference type="ARBA" id="ARBA00023125"/>
    </source>
</evidence>
<dbReference type="Gene3D" id="1.10.10.60">
    <property type="entry name" value="Homeodomain-like"/>
    <property type="match status" value="1"/>
</dbReference>
<sequence length="204" mass="22531">MTPEPAPARRMRVREDPAVRRQAILDSAATLFARRGYADTTVRHIADDAEIQSGSLYHYFASKDALLEAVLREFLADLAAATEAIVGADAPPRQRVGDLVRHALGLIAERPAWVLTYQNEFLRLVGQPGFEFVAEQSAAIEAAWVRALTESADAGDFAVDVPVDVRYRLVRDATWTAVRWYRADEAADAAALAEQYLAVFYGTH</sequence>
<evidence type="ECO:0000256" key="2">
    <source>
        <dbReference type="ARBA" id="ARBA00023015"/>
    </source>
</evidence>
<dbReference type="Pfam" id="PF00440">
    <property type="entry name" value="TetR_N"/>
    <property type="match status" value="1"/>
</dbReference>
<dbReference type="RefSeq" id="WP_179728059.1">
    <property type="nucleotide sequence ID" value="NZ_BAABEF010000001.1"/>
</dbReference>
<gene>
    <name evidence="7" type="ORF">BJ958_003337</name>
</gene>
<evidence type="ECO:0000256" key="5">
    <source>
        <dbReference type="PROSITE-ProRule" id="PRU00335"/>
    </source>
</evidence>
<keyword evidence="4" id="KW-0804">Transcription</keyword>
<dbReference type="InterPro" id="IPR041490">
    <property type="entry name" value="KstR2_TetR_C"/>
</dbReference>
<dbReference type="InterPro" id="IPR036271">
    <property type="entry name" value="Tet_transcr_reg_TetR-rel_C_sf"/>
</dbReference>
<dbReference type="PRINTS" id="PR00455">
    <property type="entry name" value="HTHTETR"/>
</dbReference>
<feature type="domain" description="HTH tetR-type" evidence="6">
    <location>
        <begin position="18"/>
        <end position="78"/>
    </location>
</feature>
<dbReference type="InterPro" id="IPR001647">
    <property type="entry name" value="HTH_TetR"/>
</dbReference>
<accession>A0A852RDY1</accession>
<organism evidence="7 8">
    <name type="scientific">Nocardioides kongjuensis</name>
    <dbReference type="NCBI Taxonomy" id="349522"/>
    <lineage>
        <taxon>Bacteria</taxon>
        <taxon>Bacillati</taxon>
        <taxon>Actinomycetota</taxon>
        <taxon>Actinomycetes</taxon>
        <taxon>Propionibacteriales</taxon>
        <taxon>Nocardioidaceae</taxon>
        <taxon>Nocardioides</taxon>
    </lineage>
</organism>
<dbReference type="PROSITE" id="PS50977">
    <property type="entry name" value="HTH_TETR_2"/>
    <property type="match status" value="1"/>
</dbReference>
<evidence type="ECO:0000256" key="1">
    <source>
        <dbReference type="ARBA" id="ARBA00022491"/>
    </source>
</evidence>
<dbReference type="SUPFAM" id="SSF46689">
    <property type="entry name" value="Homeodomain-like"/>
    <property type="match status" value="1"/>
</dbReference>
<dbReference type="Pfam" id="PF17932">
    <property type="entry name" value="TetR_C_24"/>
    <property type="match status" value="1"/>
</dbReference>
<proteinExistence type="predicted"/>
<feature type="DNA-binding region" description="H-T-H motif" evidence="5">
    <location>
        <begin position="41"/>
        <end position="60"/>
    </location>
</feature>
<dbReference type="PANTHER" id="PTHR30055">
    <property type="entry name" value="HTH-TYPE TRANSCRIPTIONAL REGULATOR RUTR"/>
    <property type="match status" value="1"/>
</dbReference>
<dbReference type="InterPro" id="IPR050109">
    <property type="entry name" value="HTH-type_TetR-like_transc_reg"/>
</dbReference>
<keyword evidence="3 5" id="KW-0238">DNA-binding</keyword>
<evidence type="ECO:0000256" key="4">
    <source>
        <dbReference type="ARBA" id="ARBA00023163"/>
    </source>
</evidence>
<keyword evidence="2" id="KW-0805">Transcription regulation</keyword>
<dbReference type="EMBL" id="JACCBF010000001">
    <property type="protein sequence ID" value="NYD31791.1"/>
    <property type="molecule type" value="Genomic_DNA"/>
</dbReference>